<keyword evidence="2 8" id="KW-0812">Transmembrane</keyword>
<dbReference type="STRING" id="1236973.JCM9157_4357"/>
<feature type="transmembrane region" description="Helical" evidence="8">
    <location>
        <begin position="52"/>
        <end position="72"/>
    </location>
</feature>
<feature type="domain" description="ABC transporter" evidence="9">
    <location>
        <begin position="336"/>
        <end position="564"/>
    </location>
</feature>
<feature type="coiled-coil region" evidence="7">
    <location>
        <begin position="215"/>
        <end position="242"/>
    </location>
</feature>
<dbReference type="InterPro" id="IPR011527">
    <property type="entry name" value="ABC1_TM_dom"/>
</dbReference>
<dbReference type="InterPro" id="IPR036640">
    <property type="entry name" value="ABC1_TM_sf"/>
</dbReference>
<dbReference type="GO" id="GO:0005886">
    <property type="term" value="C:plasma membrane"/>
    <property type="evidence" value="ECO:0007669"/>
    <property type="project" value="UniProtKB-SubCell"/>
</dbReference>
<dbReference type="PANTHER" id="PTHR24221">
    <property type="entry name" value="ATP-BINDING CASSETTE SUB-FAMILY B"/>
    <property type="match status" value="1"/>
</dbReference>
<evidence type="ECO:0000259" key="10">
    <source>
        <dbReference type="PROSITE" id="PS50929"/>
    </source>
</evidence>
<name>W4R0M0_HALA3</name>
<dbReference type="PROSITE" id="PS50929">
    <property type="entry name" value="ABC_TM1F"/>
    <property type="match status" value="1"/>
</dbReference>
<dbReference type="InterPro" id="IPR003439">
    <property type="entry name" value="ABC_transporter-like_ATP-bd"/>
</dbReference>
<dbReference type="Proteomes" id="UP000018896">
    <property type="component" value="Unassembled WGS sequence"/>
</dbReference>
<sequence>MKKLLDIMRLTANKKKDLLLSILFGYLAGVTAVGLFAANGYLISRAALEPPLYVLITMVAVVKIGSFVRALSRYVERYYSHRATFTMLSDIRVHFYGKLEGVAPRLMANYRSGDLLARVVGDVETMQNLFLRVVYPPVVMLIVFLTTILFVSFYSAQVALIFIGGLLLTGLMIPAWFALKQRKVSSNIRKKRAYFSSEVTEWLQGFRELKIHNQLSNKEQQLLNASESYINAQQKAEKEQNKSQTVNLLFTLGISWAVLAWAGYLVATGDLDGVFLAMLVMVSLTVFELSTPMAAVPNHFEESEKAAKRLAEVVHIQKEARTDEVVENVMDEPLVIQFEKVSYTFPNEHRKTLNNITLNIPAGSKTAIVGPSGSGKSTLLQLLMNLAEPTEGEIYFNGVSSIKIDQESIRRKAKVILQDNHFFYGTVKDNLLLTSPWTDEQLKQLLNDVQLPHLNLLDLVMEKGQNLSGGEKQRLAMARAIAKEGNLWLLDEPTSALDPHTERCLYQLLESKAKNDTVVVTSHKLLGLEKMNQIIVMDQGEIIEKGTFPDLIQAKGYFYQLVEIEKSII</sequence>
<dbReference type="Pfam" id="PF00664">
    <property type="entry name" value="ABC_membrane"/>
    <property type="match status" value="1"/>
</dbReference>
<evidence type="ECO:0000256" key="3">
    <source>
        <dbReference type="ARBA" id="ARBA00022741"/>
    </source>
</evidence>
<organism evidence="11 12">
    <name type="scientific">Halalkalibacter akibai (strain ATCC 43226 / DSM 21942 / CIP 109018 / JCM 9157 / 1139)</name>
    <name type="common">Bacillus akibai</name>
    <dbReference type="NCBI Taxonomy" id="1236973"/>
    <lineage>
        <taxon>Bacteria</taxon>
        <taxon>Bacillati</taxon>
        <taxon>Bacillota</taxon>
        <taxon>Bacilli</taxon>
        <taxon>Bacillales</taxon>
        <taxon>Bacillaceae</taxon>
        <taxon>Halalkalibacter</taxon>
    </lineage>
</organism>
<dbReference type="SMART" id="SM00382">
    <property type="entry name" value="AAA"/>
    <property type="match status" value="1"/>
</dbReference>
<keyword evidence="4 11" id="KW-0067">ATP-binding</keyword>
<dbReference type="Gene3D" id="3.40.50.300">
    <property type="entry name" value="P-loop containing nucleotide triphosphate hydrolases"/>
    <property type="match status" value="1"/>
</dbReference>
<dbReference type="GO" id="GO:0045454">
    <property type="term" value="P:cell redox homeostasis"/>
    <property type="evidence" value="ECO:0007669"/>
    <property type="project" value="InterPro"/>
</dbReference>
<dbReference type="eggNOG" id="COG4987">
    <property type="taxonomic scope" value="Bacteria"/>
</dbReference>
<dbReference type="Gene3D" id="1.20.1560.10">
    <property type="entry name" value="ABC transporter type 1, transmembrane domain"/>
    <property type="match status" value="1"/>
</dbReference>
<dbReference type="CDD" id="cd03228">
    <property type="entry name" value="ABCC_MRP_Like"/>
    <property type="match status" value="1"/>
</dbReference>
<comment type="caution">
    <text evidence="11">The sequence shown here is derived from an EMBL/GenBank/DDBJ whole genome shotgun (WGS) entry which is preliminary data.</text>
</comment>
<evidence type="ECO:0000313" key="11">
    <source>
        <dbReference type="EMBL" id="GAE37109.1"/>
    </source>
</evidence>
<dbReference type="Pfam" id="PF00005">
    <property type="entry name" value="ABC_tran"/>
    <property type="match status" value="1"/>
</dbReference>
<reference evidence="11 12" key="1">
    <citation type="journal article" date="2014" name="Genome Announc.">
        <title>Draft Genome Sequences of Three Alkaliphilic Bacillus Strains, Bacillus wakoensis JCM 9140T, Bacillus akibai JCM 9157T, and Bacillus hemicellulosilyticus JCM 9152T.</title>
        <authorList>
            <person name="Yuki M."/>
            <person name="Oshima K."/>
            <person name="Suda W."/>
            <person name="Oshida Y."/>
            <person name="Kitamura K."/>
            <person name="Iida T."/>
            <person name="Hattori M."/>
            <person name="Ohkuma M."/>
        </authorList>
    </citation>
    <scope>NUCLEOTIDE SEQUENCE [LARGE SCALE GENOMIC DNA]</scope>
    <source>
        <strain evidence="11 12">JCM 9157</strain>
    </source>
</reference>
<dbReference type="SUPFAM" id="SSF52540">
    <property type="entry name" value="P-loop containing nucleoside triphosphate hydrolases"/>
    <property type="match status" value="1"/>
</dbReference>
<evidence type="ECO:0000313" key="12">
    <source>
        <dbReference type="Proteomes" id="UP000018896"/>
    </source>
</evidence>
<gene>
    <name evidence="11" type="ORF">JCM9157_4357</name>
</gene>
<dbReference type="InterPro" id="IPR003593">
    <property type="entry name" value="AAA+_ATPase"/>
</dbReference>
<evidence type="ECO:0000259" key="9">
    <source>
        <dbReference type="PROSITE" id="PS50893"/>
    </source>
</evidence>
<evidence type="ECO:0000256" key="1">
    <source>
        <dbReference type="ARBA" id="ARBA00004651"/>
    </source>
</evidence>
<dbReference type="AlphaFoldDB" id="W4R0M0"/>
<feature type="domain" description="ABC transmembrane type-1" evidence="10">
    <location>
        <begin position="19"/>
        <end position="305"/>
    </location>
</feature>
<keyword evidence="7" id="KW-0175">Coiled coil</keyword>
<dbReference type="InterPro" id="IPR017871">
    <property type="entry name" value="ABC_transporter-like_CS"/>
</dbReference>
<proteinExistence type="predicted"/>
<keyword evidence="3" id="KW-0547">Nucleotide-binding</keyword>
<dbReference type="PROSITE" id="PS00211">
    <property type="entry name" value="ABC_TRANSPORTER_1"/>
    <property type="match status" value="1"/>
</dbReference>
<feature type="transmembrane region" description="Helical" evidence="8">
    <location>
        <begin position="159"/>
        <end position="179"/>
    </location>
</feature>
<dbReference type="InterPro" id="IPR014223">
    <property type="entry name" value="ABC_CydC/D"/>
</dbReference>
<dbReference type="OrthoDB" id="9802264at2"/>
<keyword evidence="6 8" id="KW-0472">Membrane</keyword>
<evidence type="ECO:0000256" key="8">
    <source>
        <dbReference type="SAM" id="Phobius"/>
    </source>
</evidence>
<keyword evidence="5 8" id="KW-1133">Transmembrane helix</keyword>
<dbReference type="GO" id="GO:0034775">
    <property type="term" value="P:glutathione transmembrane transport"/>
    <property type="evidence" value="ECO:0007669"/>
    <property type="project" value="InterPro"/>
</dbReference>
<dbReference type="CDD" id="cd18585">
    <property type="entry name" value="ABC_6TM_CydC"/>
    <property type="match status" value="1"/>
</dbReference>
<evidence type="ECO:0000256" key="6">
    <source>
        <dbReference type="ARBA" id="ARBA00023136"/>
    </source>
</evidence>
<evidence type="ECO:0000256" key="2">
    <source>
        <dbReference type="ARBA" id="ARBA00022692"/>
    </source>
</evidence>
<dbReference type="PANTHER" id="PTHR24221:SF653">
    <property type="entry name" value="TRANSPORT ATP-BINDING PROTEIN CYDC"/>
    <property type="match status" value="1"/>
</dbReference>
<dbReference type="GO" id="GO:0034040">
    <property type="term" value="F:ATPase-coupled lipid transmembrane transporter activity"/>
    <property type="evidence" value="ECO:0007669"/>
    <property type="project" value="TreeGrafter"/>
</dbReference>
<dbReference type="GO" id="GO:0140359">
    <property type="term" value="F:ABC-type transporter activity"/>
    <property type="evidence" value="ECO:0007669"/>
    <property type="project" value="InterPro"/>
</dbReference>
<evidence type="ECO:0000256" key="7">
    <source>
        <dbReference type="SAM" id="Coils"/>
    </source>
</evidence>
<dbReference type="RefSeq" id="WP_035667496.1">
    <property type="nucleotide sequence ID" value="NZ_BAUV01000054.1"/>
</dbReference>
<dbReference type="PROSITE" id="PS50893">
    <property type="entry name" value="ABC_TRANSPORTER_2"/>
    <property type="match status" value="1"/>
</dbReference>
<dbReference type="SUPFAM" id="SSF90123">
    <property type="entry name" value="ABC transporter transmembrane region"/>
    <property type="match status" value="1"/>
</dbReference>
<evidence type="ECO:0000256" key="4">
    <source>
        <dbReference type="ARBA" id="ARBA00022840"/>
    </source>
</evidence>
<accession>W4R0M0</accession>
<dbReference type="NCBIfam" id="TIGR02868">
    <property type="entry name" value="CydC"/>
    <property type="match status" value="1"/>
</dbReference>
<dbReference type="GO" id="GO:0005524">
    <property type="term" value="F:ATP binding"/>
    <property type="evidence" value="ECO:0007669"/>
    <property type="project" value="UniProtKB-KW"/>
</dbReference>
<protein>
    <submittedName>
        <fullName evidence="11">Transport ATP-binding protein CydC</fullName>
    </submittedName>
</protein>
<dbReference type="InterPro" id="IPR027417">
    <property type="entry name" value="P-loop_NTPase"/>
</dbReference>
<feature type="transmembrane region" description="Helical" evidence="8">
    <location>
        <begin position="20"/>
        <end position="40"/>
    </location>
</feature>
<dbReference type="InterPro" id="IPR039421">
    <property type="entry name" value="Type_1_exporter"/>
</dbReference>
<comment type="subcellular location">
    <subcellularLocation>
        <location evidence="1">Cell membrane</location>
        <topology evidence="1">Multi-pass membrane protein</topology>
    </subcellularLocation>
</comment>
<evidence type="ECO:0000256" key="5">
    <source>
        <dbReference type="ARBA" id="ARBA00022989"/>
    </source>
</evidence>
<dbReference type="GO" id="GO:0016887">
    <property type="term" value="F:ATP hydrolysis activity"/>
    <property type="evidence" value="ECO:0007669"/>
    <property type="project" value="InterPro"/>
</dbReference>
<feature type="transmembrane region" description="Helical" evidence="8">
    <location>
        <begin position="133"/>
        <end position="153"/>
    </location>
</feature>
<feature type="transmembrane region" description="Helical" evidence="8">
    <location>
        <begin position="248"/>
        <end position="267"/>
    </location>
</feature>
<keyword evidence="12" id="KW-1185">Reference proteome</keyword>
<dbReference type="EMBL" id="BAUV01000054">
    <property type="protein sequence ID" value="GAE37109.1"/>
    <property type="molecule type" value="Genomic_DNA"/>
</dbReference>